<keyword evidence="8" id="KW-0548">Nucleotidyltransferase</keyword>
<dbReference type="AlphaFoldDB" id="A0A5N6QQ17"/>
<feature type="domain" description="UmuC" evidence="21">
    <location>
        <begin position="110"/>
        <end position="290"/>
    </location>
</feature>
<evidence type="ECO:0000256" key="3">
    <source>
        <dbReference type="ARBA" id="ARBA00010945"/>
    </source>
</evidence>
<dbReference type="HAMAP" id="MF_01113">
    <property type="entry name" value="DNApol_IV"/>
    <property type="match status" value="1"/>
</dbReference>
<keyword evidence="9" id="KW-0235">DNA replication</keyword>
<evidence type="ECO:0000259" key="22">
    <source>
        <dbReference type="PROSITE" id="PS51907"/>
    </source>
</evidence>
<evidence type="ECO:0000313" key="24">
    <source>
        <dbReference type="Proteomes" id="UP000327013"/>
    </source>
</evidence>
<evidence type="ECO:0000256" key="8">
    <source>
        <dbReference type="ARBA" id="ARBA00022695"/>
    </source>
</evidence>
<dbReference type="PROSITE" id="PS50173">
    <property type="entry name" value="UMUC"/>
    <property type="match status" value="1"/>
</dbReference>
<evidence type="ECO:0000256" key="12">
    <source>
        <dbReference type="ARBA" id="ARBA00022771"/>
    </source>
</evidence>
<keyword evidence="14" id="KW-0460">Magnesium</keyword>
<keyword evidence="15" id="KW-0239">DNA-directed DNA polymerase</keyword>
<dbReference type="Gene3D" id="3.40.1170.60">
    <property type="match status" value="1"/>
</dbReference>
<evidence type="ECO:0000256" key="11">
    <source>
        <dbReference type="ARBA" id="ARBA00022763"/>
    </source>
</evidence>
<name>A0A5N6QQ17_9ROSI</name>
<evidence type="ECO:0000256" key="20">
    <source>
        <dbReference type="SAM" id="MobiDB-lite"/>
    </source>
</evidence>
<keyword evidence="13" id="KW-0862">Zinc</keyword>
<evidence type="ECO:0000256" key="2">
    <source>
        <dbReference type="ARBA" id="ARBA00004123"/>
    </source>
</evidence>
<dbReference type="FunFam" id="3.30.70.270:FF:000014">
    <property type="entry name" value="DNA polymerase kappa subunit"/>
    <property type="match status" value="1"/>
</dbReference>
<comment type="similarity">
    <text evidence="3">Belongs to the DNA polymerase type-Y family.</text>
</comment>
<dbReference type="GO" id="GO:0008270">
    <property type="term" value="F:zinc ion binding"/>
    <property type="evidence" value="ECO:0007669"/>
    <property type="project" value="UniProtKB-KW"/>
</dbReference>
<dbReference type="GO" id="GO:0042276">
    <property type="term" value="P:error-prone translesion synthesis"/>
    <property type="evidence" value="ECO:0007669"/>
    <property type="project" value="TreeGrafter"/>
</dbReference>
<comment type="subcellular location">
    <subcellularLocation>
        <location evidence="2">Nucleus</location>
    </subcellularLocation>
</comment>
<dbReference type="InterPro" id="IPR050116">
    <property type="entry name" value="DNA_polymerase-Y"/>
</dbReference>
<keyword evidence="12" id="KW-0863">Zinc-finger</keyword>
<evidence type="ECO:0000256" key="1">
    <source>
        <dbReference type="ARBA" id="ARBA00001946"/>
    </source>
</evidence>
<evidence type="ECO:0000256" key="17">
    <source>
        <dbReference type="ARBA" id="ARBA00023204"/>
    </source>
</evidence>
<dbReference type="InterPro" id="IPR043128">
    <property type="entry name" value="Rev_trsase/Diguanyl_cyclase"/>
</dbReference>
<comment type="cofactor">
    <cofactor evidence="1">
        <name>Mg(2+)</name>
        <dbReference type="ChEBI" id="CHEBI:18420"/>
    </cofactor>
</comment>
<dbReference type="PANTHER" id="PTHR11076:SF33">
    <property type="entry name" value="DNA POLYMERASE KAPPA"/>
    <property type="match status" value="1"/>
</dbReference>
<accession>A0A5N6QQ17</accession>
<evidence type="ECO:0000256" key="6">
    <source>
        <dbReference type="ARBA" id="ARBA00022457"/>
    </source>
</evidence>
<dbReference type="SUPFAM" id="SSF56672">
    <property type="entry name" value="DNA/RNA polymerases"/>
    <property type="match status" value="1"/>
</dbReference>
<proteinExistence type="inferred from homology"/>
<dbReference type="InterPro" id="IPR022880">
    <property type="entry name" value="DNApol_IV"/>
</dbReference>
<evidence type="ECO:0000256" key="16">
    <source>
        <dbReference type="ARBA" id="ARBA00023125"/>
    </source>
</evidence>
<evidence type="ECO:0000256" key="19">
    <source>
        <dbReference type="ARBA" id="ARBA00049244"/>
    </source>
</evidence>
<keyword evidence="16" id="KW-0238">DNA-binding</keyword>
<dbReference type="GO" id="GO:0003887">
    <property type="term" value="F:DNA-directed DNA polymerase activity"/>
    <property type="evidence" value="ECO:0007669"/>
    <property type="project" value="UniProtKB-KW"/>
</dbReference>
<dbReference type="Pfam" id="PF18439">
    <property type="entry name" value="zf_UBZ"/>
    <property type="match status" value="1"/>
</dbReference>
<feature type="region of interest" description="Disordered" evidence="20">
    <location>
        <begin position="583"/>
        <end position="605"/>
    </location>
</feature>
<dbReference type="EC" id="2.7.7.7" evidence="4"/>
<dbReference type="SUPFAM" id="SSF100879">
    <property type="entry name" value="Lesion bypass DNA polymerase (Y-family), little finger domain"/>
    <property type="match status" value="1"/>
</dbReference>
<dbReference type="Gene3D" id="3.30.1490.100">
    <property type="entry name" value="DNA polymerase, Y-family, little finger domain"/>
    <property type="match status" value="1"/>
</dbReference>
<feature type="domain" description="UBZ3-type" evidence="22">
    <location>
        <begin position="532"/>
        <end position="569"/>
    </location>
</feature>
<keyword evidence="18" id="KW-0539">Nucleus</keyword>
<sequence>MEKSESTSGDTPRPWQSYHTVFTNAKAGTFPSFRMDGVDKERVQRIVYEMSKGSKYFENEERKEAFTRRKLESMRAQCAKLTAADISYNRTVADRRILELEATRDLTRIWLHVDMDAFYAAVETLSNPSLKGKPMAVGGMSMISTANYEARRFGVRAAMPGFIARKLCPELIFVPVDFKKYTYYSDLTRKVFQKYDPNFMAASLDEAYLDITNVCKQRGITSGEIAEELRTSVYEETGLTCSAGVGPNRLLAKVCSDINKPNGQFILPNDRLAVMTFISSLPIRKIGGIGKVTEHILRDVFGINTCEDMLQKGDFLCALFSRSTADFFLSVALGLGKTETPQVMLRKSISNERTFSTTDDEAFLHQKLSDLAEMLSTDMQKEGLLGRTLTLKLKTASFEVRTRAVTLQKYICSSEDILKYASKLLKAELPVSLRLIDRDLLDSSHLPDLEDNHTISNKAGGMEKIYEPLKNETKNKVNTPHPKSHQNAVTGLLESDPSSVEFRCSSLDEVNERANVVDDESVSSSNEGELLLWVNDYKCSLCGFELPLGFVEERQEHTDFHLAERLQKEESCSETRTLMPRHRFSGKEDIGGQSKGKKQKISPKDKGHIPIDLFFVKSCQNF</sequence>
<dbReference type="PIRSF" id="PIRSF036603">
    <property type="entry name" value="DPol_eta"/>
    <property type="match status" value="1"/>
</dbReference>
<dbReference type="Pfam" id="PF11799">
    <property type="entry name" value="IMS_C"/>
    <property type="match status" value="1"/>
</dbReference>
<evidence type="ECO:0000256" key="15">
    <source>
        <dbReference type="ARBA" id="ARBA00022932"/>
    </source>
</evidence>
<dbReference type="GO" id="GO:0005634">
    <property type="term" value="C:nucleus"/>
    <property type="evidence" value="ECO:0007669"/>
    <property type="project" value="UniProtKB-SubCell"/>
</dbReference>
<organism evidence="23 24">
    <name type="scientific">Carpinus fangiana</name>
    <dbReference type="NCBI Taxonomy" id="176857"/>
    <lineage>
        <taxon>Eukaryota</taxon>
        <taxon>Viridiplantae</taxon>
        <taxon>Streptophyta</taxon>
        <taxon>Embryophyta</taxon>
        <taxon>Tracheophyta</taxon>
        <taxon>Spermatophyta</taxon>
        <taxon>Magnoliopsida</taxon>
        <taxon>eudicotyledons</taxon>
        <taxon>Gunneridae</taxon>
        <taxon>Pentapetalae</taxon>
        <taxon>rosids</taxon>
        <taxon>fabids</taxon>
        <taxon>Fagales</taxon>
        <taxon>Betulaceae</taxon>
        <taxon>Carpinus</taxon>
    </lineage>
</organism>
<protein>
    <recommendedName>
        <fullName evidence="5">DNA polymerase kappa</fullName>
        <ecNumber evidence="4">2.7.7.7</ecNumber>
    </recommendedName>
</protein>
<dbReference type="InterPro" id="IPR043502">
    <property type="entry name" value="DNA/RNA_pol_sf"/>
</dbReference>
<keyword evidence="7" id="KW-0808">Transferase</keyword>
<dbReference type="InterPro" id="IPR041298">
    <property type="entry name" value="UBZ3"/>
</dbReference>
<evidence type="ECO:0000256" key="9">
    <source>
        <dbReference type="ARBA" id="ARBA00022705"/>
    </source>
</evidence>
<evidence type="ECO:0000256" key="5">
    <source>
        <dbReference type="ARBA" id="ARBA00016178"/>
    </source>
</evidence>
<keyword evidence="17" id="KW-0234">DNA repair</keyword>
<dbReference type="FunFam" id="1.10.150.810:FF:000001">
    <property type="entry name" value="DNA polymerase kappa"/>
    <property type="match status" value="1"/>
</dbReference>
<keyword evidence="11" id="KW-0227">DNA damage</keyword>
<dbReference type="FunFam" id="1.10.150.810:FF:000003">
    <property type="entry name" value="DNA polymerase kappa subunit"/>
    <property type="match status" value="1"/>
</dbReference>
<evidence type="ECO:0000256" key="14">
    <source>
        <dbReference type="ARBA" id="ARBA00022842"/>
    </source>
</evidence>
<dbReference type="FunFam" id="3.30.1490.100:FF:000004">
    <property type="entry name" value="DNA polymerase IV"/>
    <property type="match status" value="1"/>
</dbReference>
<dbReference type="InterPro" id="IPR017961">
    <property type="entry name" value="DNA_pol_Y-fam_little_finger"/>
</dbReference>
<dbReference type="EMBL" id="CM017322">
    <property type="protein sequence ID" value="KAE8008079.1"/>
    <property type="molecule type" value="Genomic_DNA"/>
</dbReference>
<dbReference type="PROSITE" id="PS51907">
    <property type="entry name" value="ZF_UBZ3"/>
    <property type="match status" value="1"/>
</dbReference>
<keyword evidence="10" id="KW-0479">Metal-binding</keyword>
<dbReference type="InterPro" id="IPR036775">
    <property type="entry name" value="DNA_pol_Y-fam_lit_finger_sf"/>
</dbReference>
<evidence type="ECO:0000313" key="23">
    <source>
        <dbReference type="EMBL" id="KAE8008079.1"/>
    </source>
</evidence>
<evidence type="ECO:0000256" key="10">
    <source>
        <dbReference type="ARBA" id="ARBA00022723"/>
    </source>
</evidence>
<dbReference type="GO" id="GO:0006260">
    <property type="term" value="P:DNA replication"/>
    <property type="evidence" value="ECO:0007669"/>
    <property type="project" value="UniProtKB-KW"/>
</dbReference>
<evidence type="ECO:0000259" key="21">
    <source>
        <dbReference type="PROSITE" id="PS50173"/>
    </source>
</evidence>
<evidence type="ECO:0000256" key="13">
    <source>
        <dbReference type="ARBA" id="ARBA00022833"/>
    </source>
</evidence>
<dbReference type="Gene3D" id="3.30.70.270">
    <property type="match status" value="1"/>
</dbReference>
<dbReference type="OrthoDB" id="1747274at2759"/>
<keyword evidence="24" id="KW-1185">Reference proteome</keyword>
<gene>
    <name evidence="23" type="ORF">FH972_004626</name>
</gene>
<dbReference type="GO" id="GO:0006281">
    <property type="term" value="P:DNA repair"/>
    <property type="evidence" value="ECO:0007669"/>
    <property type="project" value="UniProtKB-KW"/>
</dbReference>
<dbReference type="GO" id="GO:0003684">
    <property type="term" value="F:damaged DNA binding"/>
    <property type="evidence" value="ECO:0007669"/>
    <property type="project" value="InterPro"/>
</dbReference>
<dbReference type="Pfam" id="PF00817">
    <property type="entry name" value="IMS"/>
    <property type="match status" value="1"/>
</dbReference>
<evidence type="ECO:0000256" key="4">
    <source>
        <dbReference type="ARBA" id="ARBA00012417"/>
    </source>
</evidence>
<keyword evidence="6" id="KW-0515">Mutator protein</keyword>
<evidence type="ECO:0000256" key="18">
    <source>
        <dbReference type="ARBA" id="ARBA00023242"/>
    </source>
</evidence>
<dbReference type="Gene3D" id="1.10.150.810">
    <property type="match status" value="2"/>
</dbReference>
<dbReference type="PANTHER" id="PTHR11076">
    <property type="entry name" value="DNA REPAIR POLYMERASE UMUC / TRANSFERASE FAMILY MEMBER"/>
    <property type="match status" value="1"/>
</dbReference>
<comment type="catalytic activity">
    <reaction evidence="19">
        <text>DNA(n) + a 2'-deoxyribonucleoside 5'-triphosphate = DNA(n+1) + diphosphate</text>
        <dbReference type="Rhea" id="RHEA:22508"/>
        <dbReference type="Rhea" id="RHEA-COMP:17339"/>
        <dbReference type="Rhea" id="RHEA-COMP:17340"/>
        <dbReference type="ChEBI" id="CHEBI:33019"/>
        <dbReference type="ChEBI" id="CHEBI:61560"/>
        <dbReference type="ChEBI" id="CHEBI:173112"/>
        <dbReference type="EC" id="2.7.7.7"/>
    </reaction>
</comment>
<dbReference type="Proteomes" id="UP000327013">
    <property type="component" value="Chromosome 2"/>
</dbReference>
<reference evidence="23 24" key="1">
    <citation type="submission" date="2019-06" db="EMBL/GenBank/DDBJ databases">
        <title>A chromosomal-level reference genome of Carpinus fangiana (Coryloideae, Betulaceae).</title>
        <authorList>
            <person name="Yang X."/>
            <person name="Wang Z."/>
            <person name="Zhang L."/>
            <person name="Hao G."/>
            <person name="Liu J."/>
            <person name="Yang Y."/>
        </authorList>
    </citation>
    <scope>NUCLEOTIDE SEQUENCE [LARGE SCALE GENOMIC DNA]</scope>
    <source>
        <strain evidence="23">Cfa_2016G</strain>
        <tissue evidence="23">Leaf</tissue>
    </source>
</reference>
<dbReference type="NCBIfam" id="NF002677">
    <property type="entry name" value="PRK02406.1"/>
    <property type="match status" value="1"/>
</dbReference>
<dbReference type="FunFam" id="3.40.1170.60:FF:000002">
    <property type="entry name" value="Polymerase (DNA directed) kappa"/>
    <property type="match status" value="1"/>
</dbReference>
<evidence type="ECO:0000256" key="7">
    <source>
        <dbReference type="ARBA" id="ARBA00022679"/>
    </source>
</evidence>
<dbReference type="CDD" id="cd03586">
    <property type="entry name" value="PolY_Pol_IV_kappa"/>
    <property type="match status" value="1"/>
</dbReference>
<dbReference type="InterPro" id="IPR001126">
    <property type="entry name" value="UmuC"/>
</dbReference>